<proteinExistence type="inferred from homology"/>
<evidence type="ECO:0000313" key="9">
    <source>
        <dbReference type="EMBL" id="GAV19426.1"/>
    </source>
</evidence>
<dbReference type="PROSITE" id="PS00588">
    <property type="entry name" value="FLAGELLA_BB_ROD"/>
    <property type="match status" value="1"/>
</dbReference>
<dbReference type="PANTHER" id="PTHR30435:SF19">
    <property type="entry name" value="FLAGELLAR BASAL-BODY ROD PROTEIN FLGG"/>
    <property type="match status" value="1"/>
</dbReference>
<evidence type="ECO:0000259" key="8">
    <source>
        <dbReference type="Pfam" id="PF22692"/>
    </source>
</evidence>
<dbReference type="OrthoDB" id="9804559at2"/>
<dbReference type="Pfam" id="PF06429">
    <property type="entry name" value="Flg_bbr_C"/>
    <property type="match status" value="1"/>
</dbReference>
<keyword evidence="9" id="KW-0282">Flagellum</keyword>
<evidence type="ECO:0000256" key="2">
    <source>
        <dbReference type="ARBA" id="ARBA00009677"/>
    </source>
</evidence>
<reference evidence="9 10" key="1">
    <citation type="journal article" date="2017" name="Arch. Microbiol.">
        <title>Mariprofundus micogutta sp. nov., a novel iron-oxidizing zetaproteobacterium isolated from a deep-sea hydrothermal field at the Bayonnaise knoll of the Izu-Ogasawara arc, and a description of Mariprofundales ord. nov. and Zetaproteobacteria classis nov.</title>
        <authorList>
            <person name="Makita H."/>
            <person name="Tanaka E."/>
            <person name="Mitsunobu S."/>
            <person name="Miyazaki M."/>
            <person name="Nunoura T."/>
            <person name="Uematsu K."/>
            <person name="Takaki Y."/>
            <person name="Nishi S."/>
            <person name="Shimamura S."/>
            <person name="Takai K."/>
        </authorList>
    </citation>
    <scope>NUCLEOTIDE SEQUENCE [LARGE SCALE GENOMIC DNA]</scope>
    <source>
        <strain evidence="9 10">ET2</strain>
    </source>
</reference>
<evidence type="ECO:0000259" key="7">
    <source>
        <dbReference type="Pfam" id="PF06429"/>
    </source>
</evidence>
<dbReference type="InterPro" id="IPR020013">
    <property type="entry name" value="Flagellar_FlgE/F/G"/>
</dbReference>
<sequence>MQLGFFISGGAGQMMQNRLDSISNNLANASTVGYMEDRTAFSSMFSSKMGREGIPDNTSAAHLSMNTQYTSIEPGSIRSTGGEFDFAIHGKAFFRVQMQNGTEALTRAGNFQIDAEGNLKTQNGHPVLDNNGSAIQLPRGEVSATKNGTIFVNGDPVTELGLSMLVDPRKIQKSEGVLIHTPKENVAPADNSVSVHHHSLEESNVNSVLTMTEMIATTREYESMMKTLENYNQQASLLNDRVGLVQG</sequence>
<evidence type="ECO:0000256" key="3">
    <source>
        <dbReference type="ARBA" id="ARBA00023143"/>
    </source>
</evidence>
<evidence type="ECO:0000259" key="6">
    <source>
        <dbReference type="Pfam" id="PF00460"/>
    </source>
</evidence>
<dbReference type="STRING" id="1921010.MMIC_P0360"/>
<accession>A0A1L8CKI9</accession>
<comment type="similarity">
    <text evidence="2 4">Belongs to the flagella basal body rod proteins family.</text>
</comment>
<organism evidence="9 10">
    <name type="scientific">Mariprofundus micogutta</name>
    <dbReference type="NCBI Taxonomy" id="1921010"/>
    <lineage>
        <taxon>Bacteria</taxon>
        <taxon>Pseudomonadati</taxon>
        <taxon>Pseudomonadota</taxon>
        <taxon>Candidatius Mariprofundia</taxon>
        <taxon>Mariprofundales</taxon>
        <taxon>Mariprofundaceae</taxon>
        <taxon>Mariprofundus</taxon>
    </lineage>
</organism>
<feature type="coiled-coil region" evidence="5">
    <location>
        <begin position="214"/>
        <end position="241"/>
    </location>
</feature>
<keyword evidence="9" id="KW-0966">Cell projection</keyword>
<evidence type="ECO:0000256" key="4">
    <source>
        <dbReference type="RuleBase" id="RU362116"/>
    </source>
</evidence>
<evidence type="ECO:0000256" key="5">
    <source>
        <dbReference type="SAM" id="Coils"/>
    </source>
</evidence>
<feature type="domain" description="Flagellar hook protein FlgE/F/G-like D1" evidence="8">
    <location>
        <begin position="87"/>
        <end position="150"/>
    </location>
</feature>
<gene>
    <name evidence="9" type="ORF">MMIC_P0360</name>
</gene>
<comment type="subcellular location">
    <subcellularLocation>
        <location evidence="1 4">Bacterial flagellum basal body</location>
    </subcellularLocation>
</comment>
<keyword evidence="5" id="KW-0175">Coiled coil</keyword>
<dbReference type="GO" id="GO:0009425">
    <property type="term" value="C:bacterial-type flagellum basal body"/>
    <property type="evidence" value="ECO:0007669"/>
    <property type="project" value="UniProtKB-SubCell"/>
</dbReference>
<dbReference type="Proteomes" id="UP000231632">
    <property type="component" value="Unassembled WGS sequence"/>
</dbReference>
<dbReference type="InterPro" id="IPR019776">
    <property type="entry name" value="Flagellar_basal_body_rod_CS"/>
</dbReference>
<dbReference type="EMBL" id="BDFD01000002">
    <property type="protein sequence ID" value="GAV19426.1"/>
    <property type="molecule type" value="Genomic_DNA"/>
</dbReference>
<dbReference type="PANTHER" id="PTHR30435">
    <property type="entry name" value="FLAGELLAR PROTEIN"/>
    <property type="match status" value="1"/>
</dbReference>
<keyword evidence="9" id="KW-0969">Cilium</keyword>
<evidence type="ECO:0000256" key="1">
    <source>
        <dbReference type="ARBA" id="ARBA00004117"/>
    </source>
</evidence>
<dbReference type="InterPro" id="IPR053967">
    <property type="entry name" value="LlgE_F_G-like_D1"/>
</dbReference>
<dbReference type="RefSeq" id="WP_072658613.1">
    <property type="nucleotide sequence ID" value="NZ_BDFD01000002.1"/>
</dbReference>
<keyword evidence="3 4" id="KW-0975">Bacterial flagellum</keyword>
<dbReference type="InterPro" id="IPR037925">
    <property type="entry name" value="FlgE/F/G-like"/>
</dbReference>
<dbReference type="InterPro" id="IPR001444">
    <property type="entry name" value="Flag_bb_rod_N"/>
</dbReference>
<comment type="caution">
    <text evidence="9">The sequence shown here is derived from an EMBL/GenBank/DDBJ whole genome shotgun (WGS) entry which is preliminary data.</text>
</comment>
<dbReference type="InterPro" id="IPR010930">
    <property type="entry name" value="Flg_bb/hook_C_dom"/>
</dbReference>
<feature type="domain" description="Flagellar basal body rod protein N-terminal" evidence="6">
    <location>
        <begin position="15"/>
        <end position="34"/>
    </location>
</feature>
<dbReference type="Pfam" id="PF22692">
    <property type="entry name" value="LlgE_F_G_D1"/>
    <property type="match status" value="1"/>
</dbReference>
<protein>
    <submittedName>
        <fullName evidence="9">Flagellar basal-body rod protein FlgF</fullName>
    </submittedName>
</protein>
<keyword evidence="10" id="KW-1185">Reference proteome</keyword>
<dbReference type="Pfam" id="PF00460">
    <property type="entry name" value="Flg_bb_rod"/>
    <property type="match status" value="1"/>
</dbReference>
<dbReference type="NCBIfam" id="TIGR03506">
    <property type="entry name" value="FlgEFG_subfam"/>
    <property type="match status" value="1"/>
</dbReference>
<feature type="domain" description="Flagellar basal-body/hook protein C-terminal" evidence="7">
    <location>
        <begin position="199"/>
        <end position="236"/>
    </location>
</feature>
<evidence type="ECO:0000313" key="10">
    <source>
        <dbReference type="Proteomes" id="UP000231632"/>
    </source>
</evidence>
<name>A0A1L8CKI9_9PROT</name>
<dbReference type="SUPFAM" id="SSF117143">
    <property type="entry name" value="Flagellar hook protein flgE"/>
    <property type="match status" value="1"/>
</dbReference>
<dbReference type="AlphaFoldDB" id="A0A1L8CKI9"/>
<dbReference type="GO" id="GO:0071978">
    <property type="term" value="P:bacterial-type flagellum-dependent swarming motility"/>
    <property type="evidence" value="ECO:0007669"/>
    <property type="project" value="TreeGrafter"/>
</dbReference>